<dbReference type="EMBL" id="KZ084104">
    <property type="protein sequence ID" value="OSD02560.1"/>
    <property type="molecule type" value="Genomic_DNA"/>
</dbReference>
<dbReference type="OrthoDB" id="2791154at2759"/>
<proteinExistence type="predicted"/>
<evidence type="ECO:0000313" key="4">
    <source>
        <dbReference type="Proteomes" id="UP000193067"/>
    </source>
</evidence>
<organism evidence="3 4">
    <name type="scientific">Trametes coccinea (strain BRFM310)</name>
    <name type="common">Pycnoporus coccineus</name>
    <dbReference type="NCBI Taxonomy" id="1353009"/>
    <lineage>
        <taxon>Eukaryota</taxon>
        <taxon>Fungi</taxon>
        <taxon>Dikarya</taxon>
        <taxon>Basidiomycota</taxon>
        <taxon>Agaricomycotina</taxon>
        <taxon>Agaricomycetes</taxon>
        <taxon>Polyporales</taxon>
        <taxon>Polyporaceae</taxon>
        <taxon>Trametes</taxon>
    </lineage>
</organism>
<feature type="compositionally biased region" description="Low complexity" evidence="1">
    <location>
        <begin position="710"/>
        <end position="721"/>
    </location>
</feature>
<gene>
    <name evidence="3" type="ORF">PYCCODRAFT_320476</name>
</gene>
<feature type="region of interest" description="Disordered" evidence="1">
    <location>
        <begin position="675"/>
        <end position="778"/>
    </location>
</feature>
<feature type="compositionally biased region" description="Low complexity" evidence="1">
    <location>
        <begin position="753"/>
        <end position="772"/>
    </location>
</feature>
<name>A0A1Y2IN79_TRAC3</name>
<dbReference type="InterPro" id="IPR040976">
    <property type="entry name" value="Pkinase_fungal"/>
</dbReference>
<dbReference type="PANTHER" id="PTHR38248:SF2">
    <property type="entry name" value="FUNK1 11"/>
    <property type="match status" value="1"/>
</dbReference>
<evidence type="ECO:0000313" key="3">
    <source>
        <dbReference type="EMBL" id="OSD02560.1"/>
    </source>
</evidence>
<dbReference type="InterPro" id="IPR008266">
    <property type="entry name" value="Tyr_kinase_AS"/>
</dbReference>
<dbReference type="Pfam" id="PF17667">
    <property type="entry name" value="Pkinase_fungal"/>
    <property type="match status" value="1"/>
</dbReference>
<evidence type="ECO:0000256" key="1">
    <source>
        <dbReference type="SAM" id="MobiDB-lite"/>
    </source>
</evidence>
<dbReference type="SUPFAM" id="SSF56112">
    <property type="entry name" value="Protein kinase-like (PK-like)"/>
    <property type="match status" value="1"/>
</dbReference>
<dbReference type="GO" id="GO:0004672">
    <property type="term" value="F:protein kinase activity"/>
    <property type="evidence" value="ECO:0007669"/>
    <property type="project" value="InterPro"/>
</dbReference>
<dbReference type="Gene3D" id="1.10.510.10">
    <property type="entry name" value="Transferase(Phosphotransferase) domain 1"/>
    <property type="match status" value="1"/>
</dbReference>
<dbReference type="Proteomes" id="UP000193067">
    <property type="component" value="Unassembled WGS sequence"/>
</dbReference>
<feature type="domain" description="Fungal-type protein kinase" evidence="2">
    <location>
        <begin position="157"/>
        <end position="530"/>
    </location>
</feature>
<dbReference type="PROSITE" id="PS00109">
    <property type="entry name" value="PROTEIN_KINASE_TYR"/>
    <property type="match status" value="1"/>
</dbReference>
<sequence>MNEMLITQIAIEDWFARFMPGEDIPSSVTVPQFDVDCTGREREMYAGLYRGFNAILNALGIMEYKMWITGDHPETTAGDLGRTGLKPDLTLYPSSVDAIIKPRPKQKSSQNDPLMSMKAKTVFAHAEFPVEVKHLESDAPFTFDPANSSDKFLPNGESHKQALGQLAEYCREQLTRHHRVFTFIISVCRGYARFLFSDRAGAVVSEPFDYLANPTPMATFLHRYIHATSLGRGFDPTATVASHEEQTLFTSLKQIYSANDTLSEAFQKAEEWPIYKLRICSRWGYDEDSGYSRVERNSPFSTRDFLVGRPIYVPPSLTGRCTRIFVACDLRGVPVVIKDYWRVYNSHTCSEYDIYLKLYEGEKPVRYIPTVVGGGDVQQSEESEDQEASQITSSHEFIGEVDARAHSRLVLKEVCRSLSTFKNFFELASVVYHALLAHKEAWEDHGVLHRDVSAGNILIFDGTPGSSSPVGLLADWELSKSKEQIFDPQPTQRVRSGTWQFVSVALQMYDWKPHLLSDDLESFMHVLNWMALRHMDTKESRTSRGLAEHIHHVYDLALPEGAPLRQRMVTNGIPFFEPLRPNSQHPFVILTRKLTDLCKRHYDELDIAHFQDAPRQLIEACRVEEHANPIDSTTGGTRQNDSETPAALPLNTHADFVAVFEDILQVKPWPPLEKRDHFDDSVPSHIGQKRLTNASGASGDGQRSKKRLHSSSTGVGSSTTGGEMGDDAQPSGSAPIAYGIRPVVSRRRDAHRGTVTNSGTSTSGRKSRTGSGKKLGKE</sequence>
<keyword evidence="4" id="KW-1185">Reference proteome</keyword>
<dbReference type="InterPro" id="IPR011009">
    <property type="entry name" value="Kinase-like_dom_sf"/>
</dbReference>
<accession>A0A1Y2IN79</accession>
<evidence type="ECO:0000259" key="2">
    <source>
        <dbReference type="Pfam" id="PF17667"/>
    </source>
</evidence>
<protein>
    <recommendedName>
        <fullName evidence="2">Fungal-type protein kinase domain-containing protein</fullName>
    </recommendedName>
</protein>
<dbReference type="AlphaFoldDB" id="A0A1Y2IN79"/>
<dbReference type="PANTHER" id="PTHR38248">
    <property type="entry name" value="FUNK1 6"/>
    <property type="match status" value="1"/>
</dbReference>
<reference evidence="3 4" key="1">
    <citation type="journal article" date="2015" name="Biotechnol. Biofuels">
        <title>Enhanced degradation of softwood versus hardwood by the white-rot fungus Pycnoporus coccineus.</title>
        <authorList>
            <person name="Couturier M."/>
            <person name="Navarro D."/>
            <person name="Chevret D."/>
            <person name="Henrissat B."/>
            <person name="Piumi F."/>
            <person name="Ruiz-Duenas F.J."/>
            <person name="Martinez A.T."/>
            <person name="Grigoriev I.V."/>
            <person name="Riley R."/>
            <person name="Lipzen A."/>
            <person name="Berrin J.G."/>
            <person name="Master E.R."/>
            <person name="Rosso M.N."/>
        </authorList>
    </citation>
    <scope>NUCLEOTIDE SEQUENCE [LARGE SCALE GENOMIC DNA]</scope>
    <source>
        <strain evidence="3 4">BRFM310</strain>
    </source>
</reference>